<dbReference type="RefSeq" id="WP_205107213.1">
    <property type="nucleotide sequence ID" value="NZ_JACJJL010000002.1"/>
</dbReference>
<gene>
    <name evidence="1" type="ORF">H6B30_01495</name>
</gene>
<evidence type="ECO:0000313" key="2">
    <source>
        <dbReference type="Proteomes" id="UP000764045"/>
    </source>
</evidence>
<keyword evidence="2" id="KW-1185">Reference proteome</keyword>
<name>A0A938WJV6_9BACT</name>
<dbReference type="Proteomes" id="UP000764045">
    <property type="component" value="Unassembled WGS sequence"/>
</dbReference>
<evidence type="ECO:0000313" key="1">
    <source>
        <dbReference type="EMBL" id="MBM6660439.1"/>
    </source>
</evidence>
<dbReference type="AlphaFoldDB" id="A0A938WJV6"/>
<proteinExistence type="predicted"/>
<protein>
    <submittedName>
        <fullName evidence="1">Uncharacterized protein</fullName>
    </submittedName>
</protein>
<dbReference type="EMBL" id="JACJJL010000002">
    <property type="protein sequence ID" value="MBM6660439.1"/>
    <property type="molecule type" value="Genomic_DNA"/>
</dbReference>
<reference evidence="1 2" key="1">
    <citation type="journal article" date="2021" name="Sci. Rep.">
        <title>The distribution of antibiotic resistance genes in chicken gut microbiota commensals.</title>
        <authorList>
            <person name="Juricova H."/>
            <person name="Matiasovicova J."/>
            <person name="Kubasova T."/>
            <person name="Cejkova D."/>
            <person name="Rychlik I."/>
        </authorList>
    </citation>
    <scope>NUCLEOTIDE SEQUENCE [LARGE SCALE GENOMIC DNA]</scope>
    <source>
        <strain evidence="1 2">An819</strain>
    </source>
</reference>
<sequence>MNLRFGIHPAKRRTLRLCRTKHNGTQVKTNVFTIQNTSIKNITLRLCRKETNDTMRKAHRPHGPEAPYPRWRAGEVEATYAHKFTLKINISFFGEIEIATHGKA</sequence>
<comment type="caution">
    <text evidence="1">The sequence shown here is derived from an EMBL/GenBank/DDBJ whole genome shotgun (WGS) entry which is preliminary data.</text>
</comment>
<organism evidence="1 2">
    <name type="scientific">Marseilla massiliensis</name>
    <dbReference type="NCBI Taxonomy" id="1841864"/>
    <lineage>
        <taxon>Bacteria</taxon>
        <taxon>Pseudomonadati</taxon>
        <taxon>Bacteroidota</taxon>
        <taxon>Bacteroidia</taxon>
        <taxon>Bacteroidales</taxon>
        <taxon>Prevotellaceae</taxon>
        <taxon>Marseilla</taxon>
    </lineage>
</organism>
<accession>A0A938WJV6</accession>